<dbReference type="HOGENOM" id="CLU_018682_1_0_1"/>
<feature type="signal peptide" evidence="2">
    <location>
        <begin position="1"/>
        <end position="21"/>
    </location>
</feature>
<dbReference type="PROSITE" id="PS50048">
    <property type="entry name" value="ZN2_CY6_FUNGAL_2"/>
    <property type="match status" value="1"/>
</dbReference>
<dbReference type="InterPro" id="IPR052973">
    <property type="entry name" value="Fungal_sec-metab_reg_TF"/>
</dbReference>
<keyword evidence="2" id="KW-0732">Signal</keyword>
<reference evidence="3" key="1">
    <citation type="submission" date="2011-06" db="EMBL/GenBank/DDBJ databases">
        <title>The Genome Sequence of Fusarium oxysporum Fo47.</title>
        <authorList>
            <consortium name="The Broad Institute Genome Sequencing Platform"/>
            <person name="Ma L.-J."/>
            <person name="Gale L.R."/>
            <person name="Schwartz D.C."/>
            <person name="Zhou S."/>
            <person name="Corby-Kistler H."/>
            <person name="Young S.K."/>
            <person name="Zeng Q."/>
            <person name="Gargeya S."/>
            <person name="Fitzgerald M."/>
            <person name="Haas B."/>
            <person name="Abouelleil A."/>
            <person name="Alvarado L."/>
            <person name="Arachchi H.M."/>
            <person name="Berlin A."/>
            <person name="Brown A."/>
            <person name="Chapman S.B."/>
            <person name="Chen Z."/>
            <person name="Dunbar C."/>
            <person name="Freedman E."/>
            <person name="Gearin G."/>
            <person name="Gellesch M."/>
            <person name="Goldberg J."/>
            <person name="Griggs A."/>
            <person name="Gujja S."/>
            <person name="Heiman D."/>
            <person name="Howarth C."/>
            <person name="Larson L."/>
            <person name="Lui A."/>
            <person name="MacDonald P.J.P."/>
            <person name="Mehta T."/>
            <person name="Montmayeur A."/>
            <person name="Murphy C."/>
            <person name="Neiman D."/>
            <person name="Pearson M."/>
            <person name="Priest M."/>
            <person name="Roberts A."/>
            <person name="Saif S."/>
            <person name="Shea T."/>
            <person name="Shenoy N."/>
            <person name="Sisk P."/>
            <person name="Stolte C."/>
            <person name="Sykes S."/>
            <person name="Wortman J."/>
            <person name="Nusbaum C."/>
            <person name="Birren B."/>
        </authorList>
    </citation>
    <scope>NUCLEOTIDE SEQUENCE [LARGE SCALE GENOMIC DNA]</scope>
    <source>
        <strain evidence="3">Fo47</strain>
    </source>
</reference>
<dbReference type="EMBL" id="JH717904">
    <property type="protein sequence ID" value="EWZ34246.1"/>
    <property type="molecule type" value="Genomic_DNA"/>
</dbReference>
<dbReference type="GO" id="GO:0008270">
    <property type="term" value="F:zinc ion binding"/>
    <property type="evidence" value="ECO:0007669"/>
    <property type="project" value="InterPro"/>
</dbReference>
<evidence type="ECO:0000313" key="3">
    <source>
        <dbReference type="EMBL" id="EWZ34246.1"/>
    </source>
</evidence>
<proteinExistence type="predicted"/>
<protein>
    <submittedName>
        <fullName evidence="3">Uncharacterized protein</fullName>
    </submittedName>
</protein>
<feature type="region of interest" description="Disordered" evidence="1">
    <location>
        <begin position="121"/>
        <end position="162"/>
    </location>
</feature>
<evidence type="ECO:0000256" key="2">
    <source>
        <dbReference type="SAM" id="SignalP"/>
    </source>
</evidence>
<dbReference type="AlphaFoldDB" id="W9JQG0"/>
<feature type="non-terminal residue" evidence="3">
    <location>
        <position position="1"/>
    </location>
</feature>
<organism evidence="3">
    <name type="scientific">Fusarium oxysporum Fo47</name>
    <dbReference type="NCBI Taxonomy" id="660027"/>
    <lineage>
        <taxon>Eukaryota</taxon>
        <taxon>Fungi</taxon>
        <taxon>Dikarya</taxon>
        <taxon>Ascomycota</taxon>
        <taxon>Pezizomycotina</taxon>
        <taxon>Sordariomycetes</taxon>
        <taxon>Hypocreomycetidae</taxon>
        <taxon>Hypocreales</taxon>
        <taxon>Nectriaceae</taxon>
        <taxon>Fusarium</taxon>
        <taxon>Fusarium oxysporum species complex</taxon>
    </lineage>
</organism>
<dbReference type="CDD" id="cd00067">
    <property type="entry name" value="GAL4"/>
    <property type="match status" value="1"/>
</dbReference>
<feature type="compositionally biased region" description="Polar residues" evidence="1">
    <location>
        <begin position="121"/>
        <end position="139"/>
    </location>
</feature>
<dbReference type="VEuPathDB" id="FungiDB:FOZG_12242"/>
<gene>
    <name evidence="3" type="ORF">FOZG_12242</name>
</gene>
<dbReference type="InterPro" id="IPR001138">
    <property type="entry name" value="Zn2Cys6_DnaBD"/>
</dbReference>
<name>W9JQG0_FUSOX</name>
<dbReference type="PANTHER" id="PTHR35392">
    <property type="entry name" value="ZN(II)2CYS6 TRANSCRIPTION FACTOR (EUROFUNG)-RELATED-RELATED"/>
    <property type="match status" value="1"/>
</dbReference>
<accession>W9JQG0</accession>
<dbReference type="Proteomes" id="UP000030766">
    <property type="component" value="Unassembled WGS sequence"/>
</dbReference>
<sequence>MIENGKVLLLCLTLLTTIVDWFEVIENLEEGLFDSDDWLSELLREEPKDDVNVAVEPVEGSASVAEELTLDPSLLTLPTYTDYPRSYTQTFEPYDLPMDHVFPNLTLQQSVSTEDEIRFTPSTNSILTPSGSSAHSQSPPRAVNKSQKRKPRSDRKPDRSDVLTTDLAPKIAYKHDQGGNLQGVFTVSGLNTRVRGPFTEEARKATAIARKRGVCEKCRGMKVRCIMPENPYEPCLRCSRLTILKRPCIRVNLHELPLHRLGSTRDNKLYEWLSIKDVMNASLNIDLNRHTIKLTQGFDCEVEVTVSKFQPLPGDKTSYPWRDSAGNQRMLELPHYYIADMDSHQRVIDQYNQKSYKVYIQRLLKGKSPLMIWTLQEAIRFSETHQSSLVKDSLRLWAGSRLTELPWMICGEHTLGQIPVQDLECPRSGTIPIPPIMDTQMDHLVIKNIMTPLRQRILAGLQAKIMEKKRENWYEIYLTTFVLLSNMERQFAQVLYIIDWYGMESRFGTRGNSSVSESFIHSCKSLLAFFHYAGGSHKPLALDWKGPKAPLGIMTQQQAEYLDKTQKQVDREGENLTGLKTGSIYEKDMYWCHQLLLGDCKVDEQNDREIDELKEEDYIFH</sequence>
<evidence type="ECO:0000256" key="1">
    <source>
        <dbReference type="SAM" id="MobiDB-lite"/>
    </source>
</evidence>
<dbReference type="PANTHER" id="PTHR35392:SF3">
    <property type="entry name" value="ZN(2)-C6 FUNGAL-TYPE DOMAIN-CONTAINING PROTEIN"/>
    <property type="match status" value="1"/>
</dbReference>
<reference evidence="3" key="2">
    <citation type="submission" date="2012-06" db="EMBL/GenBank/DDBJ databases">
        <title>Annotation of the Genome Sequence of Fusarium oxysporum Fo47.</title>
        <authorList>
            <consortium name="The Broad Institute Genomics Platform"/>
            <person name="Ma L.-J."/>
            <person name="Corby-Kistler H."/>
            <person name="Broz K."/>
            <person name="Gale L.R."/>
            <person name="Jonkers W."/>
            <person name="O'Donnell K."/>
            <person name="Ploetz R."/>
            <person name="Steinberg C."/>
            <person name="Schwartz D.C."/>
            <person name="VanEtten H."/>
            <person name="Zhou S."/>
            <person name="Young S.K."/>
            <person name="Zeng Q."/>
            <person name="Gargeya S."/>
            <person name="Fitzgerald M."/>
            <person name="Abouelleil A."/>
            <person name="Alvarado L."/>
            <person name="Chapman S.B."/>
            <person name="Gainer-Dewar J."/>
            <person name="Goldberg J."/>
            <person name="Griggs A."/>
            <person name="Gujja S."/>
            <person name="Hansen M."/>
            <person name="Howarth C."/>
            <person name="Imamovic A."/>
            <person name="Ireland A."/>
            <person name="Larimer J."/>
            <person name="McCowan C."/>
            <person name="Murphy C."/>
            <person name="Pearson M."/>
            <person name="Poon T.W."/>
            <person name="Priest M."/>
            <person name="Roberts A."/>
            <person name="Saif S."/>
            <person name="Shea T."/>
            <person name="Sykes S."/>
            <person name="Wortman J."/>
            <person name="Nusbaum C."/>
            <person name="Birren B."/>
        </authorList>
    </citation>
    <scope>NUCLEOTIDE SEQUENCE</scope>
    <source>
        <strain evidence="3">Fo47</strain>
    </source>
</reference>
<dbReference type="GO" id="GO:0000981">
    <property type="term" value="F:DNA-binding transcription factor activity, RNA polymerase II-specific"/>
    <property type="evidence" value="ECO:0007669"/>
    <property type="project" value="InterPro"/>
</dbReference>
<feature type="chain" id="PRO_5043422096" evidence="2">
    <location>
        <begin position="22"/>
        <end position="621"/>
    </location>
</feature>